<dbReference type="InterPro" id="IPR019734">
    <property type="entry name" value="TPR_rpt"/>
</dbReference>
<dbReference type="SUPFAM" id="SSF48452">
    <property type="entry name" value="TPR-like"/>
    <property type="match status" value="1"/>
</dbReference>
<accession>A0A9E2L0F2</accession>
<evidence type="ECO:0000256" key="1">
    <source>
        <dbReference type="PROSITE-ProRule" id="PRU00339"/>
    </source>
</evidence>
<comment type="caution">
    <text evidence="2">The sequence shown here is derived from an EMBL/GenBank/DDBJ whole genome shotgun (WGS) entry which is preliminary data.</text>
</comment>
<sequence>MKRIIIFLFLMISVPLFALTDTHTVLWDEYIILRDSMYNSVTSAEGLLPLYNEAVASAKKNFSDDILYIALSRCEYIMGRAYNYESNKEMAEKYFDAGQEYAEKALDIKKSATAYLMLGETISQNCSVKPVSYVLSNGTKVNGFGKKALKLDPKYGAAKYLLSAQYIYAPAPFHNHKKGIKEMEAILNDPNNRLEKDDKFNVMSAIGYGYIERKDTENATIWLKKSLEIYPTNKYVNGLLASISK</sequence>
<keyword evidence="1" id="KW-0802">TPR repeat</keyword>
<dbReference type="AlphaFoldDB" id="A0A9E2L0F2"/>
<name>A0A9E2L0F2_9SPIR</name>
<evidence type="ECO:0000313" key="3">
    <source>
        <dbReference type="Proteomes" id="UP000823914"/>
    </source>
</evidence>
<proteinExistence type="predicted"/>
<dbReference type="Gene3D" id="1.25.40.10">
    <property type="entry name" value="Tetratricopeptide repeat domain"/>
    <property type="match status" value="1"/>
</dbReference>
<protein>
    <recommendedName>
        <fullName evidence="4">Tetratricopeptide repeat protein</fullName>
    </recommendedName>
</protein>
<feature type="repeat" description="TPR" evidence="1">
    <location>
        <begin position="200"/>
        <end position="233"/>
    </location>
</feature>
<gene>
    <name evidence="2" type="ORF">IAA16_01630</name>
</gene>
<evidence type="ECO:0000313" key="2">
    <source>
        <dbReference type="EMBL" id="MBU3849248.1"/>
    </source>
</evidence>
<reference evidence="2" key="1">
    <citation type="journal article" date="2021" name="PeerJ">
        <title>Extensive microbial diversity within the chicken gut microbiome revealed by metagenomics and culture.</title>
        <authorList>
            <person name="Gilroy R."/>
            <person name="Ravi A."/>
            <person name="Getino M."/>
            <person name="Pursley I."/>
            <person name="Horton D.L."/>
            <person name="Alikhan N.F."/>
            <person name="Baker D."/>
            <person name="Gharbi K."/>
            <person name="Hall N."/>
            <person name="Watson M."/>
            <person name="Adriaenssens E.M."/>
            <person name="Foster-Nyarko E."/>
            <person name="Jarju S."/>
            <person name="Secka A."/>
            <person name="Antonio M."/>
            <person name="Oren A."/>
            <person name="Chaudhuri R.R."/>
            <person name="La Ragione R."/>
            <person name="Hildebrand F."/>
            <person name="Pallen M.J."/>
        </authorList>
    </citation>
    <scope>NUCLEOTIDE SEQUENCE</scope>
    <source>
        <strain evidence="2">Gambia15-2214</strain>
    </source>
</reference>
<organism evidence="2 3">
    <name type="scientific">Candidatus Treponema excrementipullorum</name>
    <dbReference type="NCBI Taxonomy" id="2838768"/>
    <lineage>
        <taxon>Bacteria</taxon>
        <taxon>Pseudomonadati</taxon>
        <taxon>Spirochaetota</taxon>
        <taxon>Spirochaetia</taxon>
        <taxon>Spirochaetales</taxon>
        <taxon>Treponemataceae</taxon>
        <taxon>Treponema</taxon>
    </lineage>
</organism>
<evidence type="ECO:0008006" key="4">
    <source>
        <dbReference type="Google" id="ProtNLM"/>
    </source>
</evidence>
<dbReference type="EMBL" id="JAHLFV010000037">
    <property type="protein sequence ID" value="MBU3849248.1"/>
    <property type="molecule type" value="Genomic_DNA"/>
</dbReference>
<dbReference type="Proteomes" id="UP000823914">
    <property type="component" value="Unassembled WGS sequence"/>
</dbReference>
<reference evidence="2" key="2">
    <citation type="submission" date="2021-04" db="EMBL/GenBank/DDBJ databases">
        <authorList>
            <person name="Gilroy R."/>
        </authorList>
    </citation>
    <scope>NUCLEOTIDE SEQUENCE</scope>
    <source>
        <strain evidence="2">Gambia15-2214</strain>
    </source>
</reference>
<dbReference type="PROSITE" id="PS50005">
    <property type="entry name" value="TPR"/>
    <property type="match status" value="1"/>
</dbReference>
<dbReference type="InterPro" id="IPR011990">
    <property type="entry name" value="TPR-like_helical_dom_sf"/>
</dbReference>